<feature type="compositionally biased region" description="Low complexity" evidence="1">
    <location>
        <begin position="1"/>
        <end position="20"/>
    </location>
</feature>
<keyword evidence="4" id="KW-1185">Reference proteome</keyword>
<protein>
    <recommendedName>
        <fullName evidence="2">Protein kinase domain-containing protein</fullName>
    </recommendedName>
</protein>
<dbReference type="Pfam" id="PF07714">
    <property type="entry name" value="PK_Tyr_Ser-Thr"/>
    <property type="match status" value="1"/>
</dbReference>
<dbReference type="SUPFAM" id="SSF56112">
    <property type="entry name" value="Protein kinase-like (PK-like)"/>
    <property type="match status" value="1"/>
</dbReference>
<evidence type="ECO:0000313" key="3">
    <source>
        <dbReference type="EMBL" id="KAL3665332.1"/>
    </source>
</evidence>
<evidence type="ECO:0000256" key="1">
    <source>
        <dbReference type="SAM" id="MobiDB-lite"/>
    </source>
</evidence>
<dbReference type="InterPro" id="IPR011009">
    <property type="entry name" value="Kinase-like_dom_sf"/>
</dbReference>
<name>A0ABD3FHF6_9STRA</name>
<comment type="caution">
    <text evidence="3">The sequence shown here is derived from an EMBL/GenBank/DDBJ whole genome shotgun (WGS) entry which is preliminary data.</text>
</comment>
<dbReference type="EMBL" id="JBIMZQ010000020">
    <property type="protein sequence ID" value="KAL3665332.1"/>
    <property type="molecule type" value="Genomic_DNA"/>
</dbReference>
<organism evidence="3 4">
    <name type="scientific">Phytophthora oleae</name>
    <dbReference type="NCBI Taxonomy" id="2107226"/>
    <lineage>
        <taxon>Eukaryota</taxon>
        <taxon>Sar</taxon>
        <taxon>Stramenopiles</taxon>
        <taxon>Oomycota</taxon>
        <taxon>Peronosporomycetes</taxon>
        <taxon>Peronosporales</taxon>
        <taxon>Peronosporaceae</taxon>
        <taxon>Phytophthora</taxon>
    </lineage>
</organism>
<dbReference type="InterPro" id="IPR000719">
    <property type="entry name" value="Prot_kinase_dom"/>
</dbReference>
<feature type="region of interest" description="Disordered" evidence="1">
    <location>
        <begin position="1"/>
        <end position="34"/>
    </location>
</feature>
<dbReference type="PROSITE" id="PS50011">
    <property type="entry name" value="PROTEIN_KINASE_DOM"/>
    <property type="match status" value="1"/>
</dbReference>
<reference evidence="3 4" key="1">
    <citation type="submission" date="2024-09" db="EMBL/GenBank/DDBJ databases">
        <title>Genome sequencing and assembly of Phytophthora oleae, isolate VK10A, causative agent of rot of olive drupes.</title>
        <authorList>
            <person name="Conti Taguali S."/>
            <person name="Riolo M."/>
            <person name="La Spada F."/>
            <person name="Cacciola S.O."/>
            <person name="Dionisio G."/>
        </authorList>
    </citation>
    <scope>NUCLEOTIDE SEQUENCE [LARGE SCALE GENOMIC DNA]</scope>
    <source>
        <strain evidence="3 4">VK10A</strain>
    </source>
</reference>
<evidence type="ECO:0000313" key="4">
    <source>
        <dbReference type="Proteomes" id="UP001632037"/>
    </source>
</evidence>
<gene>
    <name evidence="3" type="ORF">V7S43_009372</name>
</gene>
<dbReference type="Gene3D" id="3.30.200.20">
    <property type="entry name" value="Phosphorylase Kinase, domain 1"/>
    <property type="match status" value="1"/>
</dbReference>
<sequence length="289" mass="32356">MRYKSSQEAVASQAAPVAPSNPDLHYTKSGQLDMRYKTSREVVQKMEKLVLGKDKANGKARKASDAQTRLQGVPSDVPVTKDGAPNMQTNKAKDWVKSQAQRWHPAEELPAWVPRLKDGSPDLSKAVARHFLGGYPALAQQDKRDDYYERKRLDQEYEQMLQQQRDMPVEMVFEPVPVQATAELREAFANVDESDGANSLMPMSAVIQFDFDDDLELDDDTEPLAHGSFGTVYKGKWNDKQVAIKKLHAAKLTKKERKMFTRETIILGMLGDLPISLSCTATRSTPSAS</sequence>
<accession>A0ABD3FHF6</accession>
<dbReference type="AlphaFoldDB" id="A0ABD3FHF6"/>
<dbReference type="Proteomes" id="UP001632037">
    <property type="component" value="Unassembled WGS sequence"/>
</dbReference>
<dbReference type="InterPro" id="IPR001245">
    <property type="entry name" value="Ser-Thr/Tyr_kinase_cat_dom"/>
</dbReference>
<feature type="region of interest" description="Disordered" evidence="1">
    <location>
        <begin position="53"/>
        <end position="88"/>
    </location>
</feature>
<evidence type="ECO:0000259" key="2">
    <source>
        <dbReference type="PROSITE" id="PS50011"/>
    </source>
</evidence>
<feature type="domain" description="Protein kinase" evidence="2">
    <location>
        <begin position="218"/>
        <end position="289"/>
    </location>
</feature>
<proteinExistence type="predicted"/>